<accession>A0ABT0QWE2</accession>
<dbReference type="EMBL" id="JAKNCJ010000001">
    <property type="protein sequence ID" value="MCL6421981.1"/>
    <property type="molecule type" value="Genomic_DNA"/>
</dbReference>
<evidence type="ECO:0000259" key="1">
    <source>
        <dbReference type="PROSITE" id="PS51462"/>
    </source>
</evidence>
<dbReference type="Gene3D" id="3.90.79.10">
    <property type="entry name" value="Nucleoside Triphosphate Pyrophosphohydrolase"/>
    <property type="match status" value="1"/>
</dbReference>
<keyword evidence="3" id="KW-1185">Reference proteome</keyword>
<feature type="domain" description="Nudix hydrolase" evidence="1">
    <location>
        <begin position="57"/>
        <end position="190"/>
    </location>
</feature>
<comment type="caution">
    <text evidence="2">The sequence shown here is derived from an EMBL/GenBank/DDBJ whole genome shotgun (WGS) entry which is preliminary data.</text>
</comment>
<gene>
    <name evidence="2" type="ORF">Bequi_01030</name>
</gene>
<dbReference type="SUPFAM" id="SSF55811">
    <property type="entry name" value="Nudix"/>
    <property type="match status" value="1"/>
</dbReference>
<proteinExistence type="predicted"/>
<name>A0ABT0QWE2_9MICO</name>
<dbReference type="CDD" id="cd03674">
    <property type="entry name" value="NUDIX_Hydrolase"/>
    <property type="match status" value="1"/>
</dbReference>
<sequence length="194" mass="20177">MATPAPEALARRAAEELRAATGPGIDPEIREDYLRLLRAAPSALLREGAARDHEGGKLHLTVSAVILDDSLARTVLVFHRKAGVWVQPGGHIEAADASLEAVARREALEETGLADLERIGDGPALLIPHGPADTFGSCGSHWDAVFALRAPGAQPALHPEAGSDAVWAPLTDLPPGTAEDIAPLLADVQAALGI</sequence>
<evidence type="ECO:0000313" key="3">
    <source>
        <dbReference type="Proteomes" id="UP001203761"/>
    </source>
</evidence>
<dbReference type="Proteomes" id="UP001203761">
    <property type="component" value="Unassembled WGS sequence"/>
</dbReference>
<dbReference type="InterPro" id="IPR015797">
    <property type="entry name" value="NUDIX_hydrolase-like_dom_sf"/>
</dbReference>
<dbReference type="InterPro" id="IPR000086">
    <property type="entry name" value="NUDIX_hydrolase_dom"/>
</dbReference>
<protein>
    <submittedName>
        <fullName evidence="2">NUDIX domain-containing protein</fullName>
    </submittedName>
</protein>
<evidence type="ECO:0000313" key="2">
    <source>
        <dbReference type="EMBL" id="MCL6421981.1"/>
    </source>
</evidence>
<dbReference type="Pfam" id="PF00293">
    <property type="entry name" value="NUDIX"/>
    <property type="match status" value="1"/>
</dbReference>
<dbReference type="PROSITE" id="PS51462">
    <property type="entry name" value="NUDIX"/>
    <property type="match status" value="1"/>
</dbReference>
<organism evidence="2 3">
    <name type="scientific">Brachybacterium equifaecis</name>
    <dbReference type="NCBI Taxonomy" id="2910770"/>
    <lineage>
        <taxon>Bacteria</taxon>
        <taxon>Bacillati</taxon>
        <taxon>Actinomycetota</taxon>
        <taxon>Actinomycetes</taxon>
        <taxon>Micrococcales</taxon>
        <taxon>Dermabacteraceae</taxon>
        <taxon>Brachybacterium</taxon>
    </lineage>
</organism>
<dbReference type="RefSeq" id="WP_249736145.1">
    <property type="nucleotide sequence ID" value="NZ_JAKNCJ010000001.1"/>
</dbReference>
<reference evidence="2" key="1">
    <citation type="submission" date="2022-02" db="EMBL/GenBank/DDBJ databases">
        <authorList>
            <person name="Lee M."/>
            <person name="Kim S.-J."/>
            <person name="Jung M.-Y."/>
        </authorList>
    </citation>
    <scope>NUCLEOTIDE SEQUENCE</scope>
    <source>
        <strain evidence="2">JHP9</strain>
    </source>
</reference>